<reference evidence="2" key="1">
    <citation type="submission" date="2019-11" db="EMBL/GenBank/DDBJ databases">
        <authorList>
            <person name="Liu Y."/>
            <person name="Hou J."/>
            <person name="Li T.-Q."/>
            <person name="Guan C.-H."/>
            <person name="Wu X."/>
            <person name="Wu H.-Z."/>
            <person name="Ling F."/>
            <person name="Zhang R."/>
            <person name="Shi X.-G."/>
            <person name="Ren J.-P."/>
            <person name="Chen E.-F."/>
            <person name="Sun J.-M."/>
        </authorList>
    </citation>
    <scope>NUCLEOTIDE SEQUENCE</scope>
    <source>
        <strain evidence="2">Adult_tree_wgs_1</strain>
        <tissue evidence="2">Leaves</tissue>
    </source>
</reference>
<dbReference type="PANTHER" id="PTHR10492:SF57">
    <property type="entry name" value="ATP-DEPENDENT DNA HELICASE"/>
    <property type="match status" value="1"/>
</dbReference>
<feature type="region of interest" description="Disordered" evidence="1">
    <location>
        <begin position="28"/>
        <end position="49"/>
    </location>
</feature>
<sequence>MATAHAPHAQSLLDKELLTIPGTSLASIHQLPPENQSIDDDELEDESTNIGVDPQANRYLNRHYLACMENEKCTKKYPEAISETTTMDQDGYPIYRRRNDGRVYTVRGHPVDNRDVVPYNTYLSRLCNYHINVEVCAGMKCVKYIYKYNYKGNDRATIVLGPIDEIKAYLDARYIDPVEAA</sequence>
<evidence type="ECO:0008006" key="4">
    <source>
        <dbReference type="Google" id="ProtNLM"/>
    </source>
</evidence>
<evidence type="ECO:0000313" key="3">
    <source>
        <dbReference type="Proteomes" id="UP000626092"/>
    </source>
</evidence>
<proteinExistence type="predicted"/>
<keyword evidence="3" id="KW-1185">Reference proteome</keyword>
<dbReference type="EMBL" id="WJXA01000002">
    <property type="protein sequence ID" value="KAF7149811.1"/>
    <property type="molecule type" value="Genomic_DNA"/>
</dbReference>
<dbReference type="PANTHER" id="PTHR10492">
    <property type="match status" value="1"/>
</dbReference>
<feature type="compositionally biased region" description="Acidic residues" evidence="1">
    <location>
        <begin position="37"/>
        <end position="47"/>
    </location>
</feature>
<name>A0A834HCR0_RHOSS</name>
<dbReference type="OrthoDB" id="1680778at2759"/>
<gene>
    <name evidence="2" type="ORF">RHSIM_Rhsim02G0178000</name>
</gene>
<organism evidence="2 3">
    <name type="scientific">Rhododendron simsii</name>
    <name type="common">Sims's rhododendron</name>
    <dbReference type="NCBI Taxonomy" id="118357"/>
    <lineage>
        <taxon>Eukaryota</taxon>
        <taxon>Viridiplantae</taxon>
        <taxon>Streptophyta</taxon>
        <taxon>Embryophyta</taxon>
        <taxon>Tracheophyta</taxon>
        <taxon>Spermatophyta</taxon>
        <taxon>Magnoliopsida</taxon>
        <taxon>eudicotyledons</taxon>
        <taxon>Gunneridae</taxon>
        <taxon>Pentapetalae</taxon>
        <taxon>asterids</taxon>
        <taxon>Ericales</taxon>
        <taxon>Ericaceae</taxon>
        <taxon>Ericoideae</taxon>
        <taxon>Rhodoreae</taxon>
        <taxon>Rhododendron</taxon>
    </lineage>
</organism>
<dbReference type="Proteomes" id="UP000626092">
    <property type="component" value="Unassembled WGS sequence"/>
</dbReference>
<dbReference type="AlphaFoldDB" id="A0A834HCR0"/>
<accession>A0A834HCR0</accession>
<protein>
    <recommendedName>
        <fullName evidence="4">Helitron helicase</fullName>
    </recommendedName>
</protein>
<evidence type="ECO:0000256" key="1">
    <source>
        <dbReference type="SAM" id="MobiDB-lite"/>
    </source>
</evidence>
<evidence type="ECO:0000313" key="2">
    <source>
        <dbReference type="EMBL" id="KAF7149811.1"/>
    </source>
</evidence>
<comment type="caution">
    <text evidence="2">The sequence shown here is derived from an EMBL/GenBank/DDBJ whole genome shotgun (WGS) entry which is preliminary data.</text>
</comment>